<accession>A0A6P1M2P7</accession>
<keyword evidence="6" id="KW-1185">Reference proteome</keyword>
<evidence type="ECO:0000313" key="5">
    <source>
        <dbReference type="EMBL" id="QHI69109.1"/>
    </source>
</evidence>
<dbReference type="Gene3D" id="1.10.10.60">
    <property type="entry name" value="Homeodomain-like"/>
    <property type="match status" value="2"/>
</dbReference>
<evidence type="ECO:0000259" key="4">
    <source>
        <dbReference type="PROSITE" id="PS01124"/>
    </source>
</evidence>
<keyword evidence="1" id="KW-0805">Transcription regulation</keyword>
<dbReference type="RefSeq" id="WP_160628116.1">
    <property type="nucleotide sequence ID" value="NZ_CP047593.1"/>
</dbReference>
<dbReference type="InterPro" id="IPR018060">
    <property type="entry name" value="HTH_AraC"/>
</dbReference>
<dbReference type="GO" id="GO:0003700">
    <property type="term" value="F:DNA-binding transcription factor activity"/>
    <property type="evidence" value="ECO:0007669"/>
    <property type="project" value="InterPro"/>
</dbReference>
<dbReference type="PANTHER" id="PTHR43280">
    <property type="entry name" value="ARAC-FAMILY TRANSCRIPTIONAL REGULATOR"/>
    <property type="match status" value="1"/>
</dbReference>
<proteinExistence type="predicted"/>
<feature type="domain" description="HTH araC/xylS-type" evidence="4">
    <location>
        <begin position="183"/>
        <end position="285"/>
    </location>
</feature>
<dbReference type="PROSITE" id="PS01124">
    <property type="entry name" value="HTH_ARAC_FAMILY_2"/>
    <property type="match status" value="1"/>
</dbReference>
<dbReference type="InterPro" id="IPR020449">
    <property type="entry name" value="Tscrpt_reg_AraC-type_HTH"/>
</dbReference>
<dbReference type="Proteomes" id="UP000464954">
    <property type="component" value="Chromosome"/>
</dbReference>
<dbReference type="AlphaFoldDB" id="A0A6P1M2P7"/>
<dbReference type="PRINTS" id="PR00032">
    <property type="entry name" value="HTHARAC"/>
</dbReference>
<evidence type="ECO:0000256" key="3">
    <source>
        <dbReference type="ARBA" id="ARBA00023163"/>
    </source>
</evidence>
<evidence type="ECO:0000313" key="6">
    <source>
        <dbReference type="Proteomes" id="UP000464954"/>
    </source>
</evidence>
<dbReference type="KEGG" id="taer:GT409_06495"/>
<name>A0A6P1M2P7_9BACT</name>
<evidence type="ECO:0000256" key="2">
    <source>
        <dbReference type="ARBA" id="ARBA00023125"/>
    </source>
</evidence>
<dbReference type="EMBL" id="CP047593">
    <property type="protein sequence ID" value="QHI69109.1"/>
    <property type="molecule type" value="Genomic_DNA"/>
</dbReference>
<dbReference type="InterPro" id="IPR037923">
    <property type="entry name" value="HTH-like"/>
</dbReference>
<evidence type="ECO:0000256" key="1">
    <source>
        <dbReference type="ARBA" id="ARBA00023015"/>
    </source>
</evidence>
<dbReference type="PROSITE" id="PS00041">
    <property type="entry name" value="HTH_ARAC_FAMILY_1"/>
    <property type="match status" value="1"/>
</dbReference>
<protein>
    <submittedName>
        <fullName evidence="5">Helix-turn-helix domain-containing protein</fullName>
    </submittedName>
</protein>
<dbReference type="GO" id="GO:0043565">
    <property type="term" value="F:sequence-specific DNA binding"/>
    <property type="evidence" value="ECO:0007669"/>
    <property type="project" value="InterPro"/>
</dbReference>
<dbReference type="InterPro" id="IPR018062">
    <property type="entry name" value="HTH_AraC-typ_CS"/>
</dbReference>
<sequence length="285" mass="32874">MDSYLRQLQEPEDYFRGLGESTLPNPRNILLFLRPDKKRLQQEAPQNRSHHRFVLIFNLQTAGHVHVNHLSLPLAPQQALLIHPYQFHHFSQLASSKVQWLICTFELENSAPLEPLRNRVIQVSRRSEKARDQLLHEWLRCFQPESHSELQEALLQTALVRQLLCLRQDRQAAELKPQTESKGSLIRTVNRHLTEWRGRLVTVADLADAIGLSESRLRVRFKEAAGISLGSYIQNYRINRAMELLRTTPRSIADVAEEAGFGSPQAFCRTFKKETGQTPRSYRAG</sequence>
<dbReference type="SMART" id="SM00342">
    <property type="entry name" value="HTH_ARAC"/>
    <property type="match status" value="1"/>
</dbReference>
<gene>
    <name evidence="5" type="ORF">GT409_06495</name>
</gene>
<dbReference type="PANTHER" id="PTHR43280:SF2">
    <property type="entry name" value="HTH-TYPE TRANSCRIPTIONAL REGULATOR EXSA"/>
    <property type="match status" value="1"/>
</dbReference>
<dbReference type="Pfam" id="PF12833">
    <property type="entry name" value="HTH_18"/>
    <property type="match status" value="1"/>
</dbReference>
<keyword evidence="3" id="KW-0804">Transcription</keyword>
<reference evidence="5 6" key="1">
    <citation type="submission" date="2020-01" db="EMBL/GenBank/DDBJ databases">
        <title>Ponticoccus aerotolerans gen. nov., sp. nov., an anaerobic bacterium and proposal of Ponticoccusceae fam. nov., Ponticoccusles ord. nov. and Ponticoccuse classis nov. in the phylum Kiritimatiellaeota.</title>
        <authorList>
            <person name="Zhou L.Y."/>
            <person name="Du Z.J."/>
        </authorList>
    </citation>
    <scope>NUCLEOTIDE SEQUENCE [LARGE SCALE GENOMIC DNA]</scope>
    <source>
        <strain evidence="5 6">S-5007</strain>
    </source>
</reference>
<dbReference type="SUPFAM" id="SSF46689">
    <property type="entry name" value="Homeodomain-like"/>
    <property type="match status" value="1"/>
</dbReference>
<keyword evidence="2" id="KW-0238">DNA-binding</keyword>
<dbReference type="SUPFAM" id="SSF51215">
    <property type="entry name" value="Regulatory protein AraC"/>
    <property type="match status" value="1"/>
</dbReference>
<dbReference type="InterPro" id="IPR009057">
    <property type="entry name" value="Homeodomain-like_sf"/>
</dbReference>
<organism evidence="5 6">
    <name type="scientific">Tichowtungia aerotolerans</name>
    <dbReference type="NCBI Taxonomy" id="2697043"/>
    <lineage>
        <taxon>Bacteria</taxon>
        <taxon>Pseudomonadati</taxon>
        <taxon>Kiritimatiellota</taxon>
        <taxon>Tichowtungiia</taxon>
        <taxon>Tichowtungiales</taxon>
        <taxon>Tichowtungiaceae</taxon>
        <taxon>Tichowtungia</taxon>
    </lineage>
</organism>